<evidence type="ECO:0000313" key="5">
    <source>
        <dbReference type="EMBL" id="OBR64358.1"/>
    </source>
</evidence>
<keyword evidence="6" id="KW-1185">Reference proteome</keyword>
<dbReference type="EMBL" id="LYPA01000065">
    <property type="protein sequence ID" value="OBR64358.1"/>
    <property type="molecule type" value="Genomic_DNA"/>
</dbReference>
<dbReference type="SMART" id="SM00345">
    <property type="entry name" value="HTH_GNTR"/>
    <property type="match status" value="1"/>
</dbReference>
<sequence>MDNPLSMRTMGERVFAQIKQWIISGELAPGEKVDQDAIAERLQVSKMPVRSALEKLAAQDFVQLHSHRGATVNDLSAEHLTEIYFVRCLLEEAAVKLAAASLSAADAQKLDGMIAEQERLAGVDMETMLAANRKFHMFIYELAGQPVMLGIIQRLWEQSERYRRILLGDRHMVDGSIQEHRQLVELMKSGSPEEAGRFLVEHNRKTESFVMQYIKQTQWRDRYEVESV</sequence>
<reference evidence="5 6" key="1">
    <citation type="submission" date="2016-05" db="EMBL/GenBank/DDBJ databases">
        <title>Paenibacillus oryzae. sp. nov., isolated from the rice root.</title>
        <authorList>
            <person name="Zhang J."/>
            <person name="Zhang X."/>
        </authorList>
    </citation>
    <scope>NUCLEOTIDE SEQUENCE [LARGE SCALE GENOMIC DNA]</scope>
    <source>
        <strain evidence="5 6">1DrF-4</strain>
    </source>
</reference>
<protein>
    <recommendedName>
        <fullName evidence="4">HTH gntR-type domain-containing protein</fullName>
    </recommendedName>
</protein>
<feature type="domain" description="HTH gntR-type" evidence="4">
    <location>
        <begin position="8"/>
        <end position="75"/>
    </location>
</feature>
<dbReference type="InterPro" id="IPR036390">
    <property type="entry name" value="WH_DNA-bd_sf"/>
</dbReference>
<dbReference type="PANTHER" id="PTHR43537">
    <property type="entry name" value="TRANSCRIPTIONAL REGULATOR, GNTR FAMILY"/>
    <property type="match status" value="1"/>
</dbReference>
<dbReference type="GO" id="GO:0003700">
    <property type="term" value="F:DNA-binding transcription factor activity"/>
    <property type="evidence" value="ECO:0007669"/>
    <property type="project" value="InterPro"/>
</dbReference>
<proteinExistence type="predicted"/>
<organism evidence="5 6">
    <name type="scientific">Paenibacillus oryzae</name>
    <dbReference type="NCBI Taxonomy" id="1844972"/>
    <lineage>
        <taxon>Bacteria</taxon>
        <taxon>Bacillati</taxon>
        <taxon>Bacillota</taxon>
        <taxon>Bacilli</taxon>
        <taxon>Bacillales</taxon>
        <taxon>Paenibacillaceae</taxon>
        <taxon>Paenibacillus</taxon>
    </lineage>
</organism>
<evidence type="ECO:0000256" key="2">
    <source>
        <dbReference type="ARBA" id="ARBA00023125"/>
    </source>
</evidence>
<dbReference type="Gene3D" id="1.20.120.530">
    <property type="entry name" value="GntR ligand-binding domain-like"/>
    <property type="match status" value="1"/>
</dbReference>
<accession>A0A1A5YFJ6</accession>
<dbReference type="Proteomes" id="UP000092024">
    <property type="component" value="Unassembled WGS sequence"/>
</dbReference>
<keyword evidence="2" id="KW-0238">DNA-binding</keyword>
<dbReference type="InterPro" id="IPR036388">
    <property type="entry name" value="WH-like_DNA-bd_sf"/>
</dbReference>
<dbReference type="SMART" id="SM00895">
    <property type="entry name" value="FCD"/>
    <property type="match status" value="1"/>
</dbReference>
<name>A0A1A5YFJ6_9BACL</name>
<dbReference type="InterPro" id="IPR000524">
    <property type="entry name" value="Tscrpt_reg_HTH_GntR"/>
</dbReference>
<dbReference type="CDD" id="cd07377">
    <property type="entry name" value="WHTH_GntR"/>
    <property type="match status" value="1"/>
</dbReference>
<dbReference type="SUPFAM" id="SSF48008">
    <property type="entry name" value="GntR ligand-binding domain-like"/>
    <property type="match status" value="1"/>
</dbReference>
<dbReference type="OrthoDB" id="114741at2"/>
<dbReference type="GO" id="GO:0003677">
    <property type="term" value="F:DNA binding"/>
    <property type="evidence" value="ECO:0007669"/>
    <property type="project" value="UniProtKB-KW"/>
</dbReference>
<dbReference type="PANTHER" id="PTHR43537:SF5">
    <property type="entry name" value="UXU OPERON TRANSCRIPTIONAL REGULATOR"/>
    <property type="match status" value="1"/>
</dbReference>
<keyword evidence="1" id="KW-0805">Transcription regulation</keyword>
<keyword evidence="3" id="KW-0804">Transcription</keyword>
<evidence type="ECO:0000259" key="4">
    <source>
        <dbReference type="PROSITE" id="PS50949"/>
    </source>
</evidence>
<evidence type="ECO:0000256" key="1">
    <source>
        <dbReference type="ARBA" id="ARBA00023015"/>
    </source>
</evidence>
<gene>
    <name evidence="5" type="ORF">A7K91_12690</name>
</gene>
<dbReference type="Pfam" id="PF00392">
    <property type="entry name" value="GntR"/>
    <property type="match status" value="1"/>
</dbReference>
<comment type="caution">
    <text evidence="5">The sequence shown here is derived from an EMBL/GenBank/DDBJ whole genome shotgun (WGS) entry which is preliminary data.</text>
</comment>
<dbReference type="RefSeq" id="WP_068684943.1">
    <property type="nucleotide sequence ID" value="NZ_LYPA01000065.1"/>
</dbReference>
<dbReference type="Pfam" id="PF07729">
    <property type="entry name" value="FCD"/>
    <property type="match status" value="1"/>
</dbReference>
<dbReference type="InterPro" id="IPR011711">
    <property type="entry name" value="GntR_C"/>
</dbReference>
<evidence type="ECO:0000256" key="3">
    <source>
        <dbReference type="ARBA" id="ARBA00023163"/>
    </source>
</evidence>
<dbReference type="SUPFAM" id="SSF46785">
    <property type="entry name" value="Winged helix' DNA-binding domain"/>
    <property type="match status" value="1"/>
</dbReference>
<dbReference type="STRING" id="1844972.A7K91_12690"/>
<dbReference type="Gene3D" id="1.10.10.10">
    <property type="entry name" value="Winged helix-like DNA-binding domain superfamily/Winged helix DNA-binding domain"/>
    <property type="match status" value="1"/>
</dbReference>
<dbReference type="InterPro" id="IPR008920">
    <property type="entry name" value="TF_FadR/GntR_C"/>
</dbReference>
<dbReference type="AlphaFoldDB" id="A0A1A5YFJ6"/>
<evidence type="ECO:0000313" key="6">
    <source>
        <dbReference type="Proteomes" id="UP000092024"/>
    </source>
</evidence>
<dbReference type="PROSITE" id="PS50949">
    <property type="entry name" value="HTH_GNTR"/>
    <property type="match status" value="1"/>
</dbReference>